<evidence type="ECO:0000313" key="10">
    <source>
        <dbReference type="Proteomes" id="UP001165740"/>
    </source>
</evidence>
<dbReference type="RefSeq" id="XP_055876257.1">
    <property type="nucleotide sequence ID" value="XM_056020282.1"/>
</dbReference>
<gene>
    <name evidence="11 12 13 14" type="primary">LOC106051632</name>
</gene>
<feature type="transmembrane region" description="Helical" evidence="8">
    <location>
        <begin position="95"/>
        <end position="125"/>
    </location>
</feature>
<dbReference type="RefSeq" id="XP_055876256.1">
    <property type="nucleotide sequence ID" value="XM_056020281.1"/>
</dbReference>
<dbReference type="RefSeq" id="XP_055876258.1">
    <property type="nucleotide sequence ID" value="XM_056020283.1"/>
</dbReference>
<evidence type="ECO:0000313" key="12">
    <source>
        <dbReference type="RefSeq" id="XP_055876256.1"/>
    </source>
</evidence>
<dbReference type="Pfam" id="PF05478">
    <property type="entry name" value="Prominin"/>
    <property type="match status" value="1"/>
</dbReference>
<dbReference type="AlphaFoldDB" id="A0A9W2ZMS6"/>
<dbReference type="Proteomes" id="UP001165740">
    <property type="component" value="Chromosome 2"/>
</dbReference>
<feature type="transmembrane region" description="Helical" evidence="8">
    <location>
        <begin position="764"/>
        <end position="786"/>
    </location>
</feature>
<feature type="signal peptide" evidence="9">
    <location>
        <begin position="1"/>
        <end position="37"/>
    </location>
</feature>
<evidence type="ECO:0000313" key="14">
    <source>
        <dbReference type="RefSeq" id="XP_055876258.1"/>
    </source>
</evidence>
<dbReference type="InterPro" id="IPR008795">
    <property type="entry name" value="Prominin"/>
</dbReference>
<evidence type="ECO:0000256" key="4">
    <source>
        <dbReference type="ARBA" id="ARBA00022989"/>
    </source>
</evidence>
<evidence type="ECO:0000256" key="9">
    <source>
        <dbReference type="SAM" id="SignalP"/>
    </source>
</evidence>
<dbReference type="PANTHER" id="PTHR22730:SF1">
    <property type="entry name" value="PROMININ-LIKE PROTEIN"/>
    <property type="match status" value="1"/>
</dbReference>
<evidence type="ECO:0000256" key="3">
    <source>
        <dbReference type="ARBA" id="ARBA00022692"/>
    </source>
</evidence>
<sequence>MLIALKSSYLPSNKKKMNAKMLLSCCFIVMALPLCQTSKIDDNQMGMKVLYNMVNIFLGDVVHKEEAFTYLNLTEIVINNNYHAFEDWRALLKNYIGFSVCIAIGIVFIVIMPLTGLIFCCCRCCGRCGGKSKLHETKNGRCKRRCYCTVLVILNTVALAGVICSFLCNQLTYNSLKNDNNQGTIGTISGALSDVENFINGSINNASDYVIDTFDSTSSDILKNINDLALKAVDNVLESIKVQELLNQAYNVGADANNTREELDTVARLLTNLSQEGTELSNNVTDIKNTITKICSKPSSNCSGSDLSNYNTDANFSTLDLMSKEAERVKDSLEMTKYIADAEKEINNTKNTAHSQVEDKTKDASAEIDKFKKSLKEGMNDLLKQKEDIFKNFPHIYTKLNDIDKDSKDYSKIVYYAGIGVCCAYLLIVALYYIGILFGLCGERPGEGAPCCNTGTGSNFLMAGVGFTFLFYWILMIICTVMFAVGGIAYTEVCRNFDDHDPSKLKSIDSFAVDYLRREFYTDAPSNFSFVKSIQNCQNNQALYTALQLDQIVNLDKYTNITDLKKKINELKDQPIKLDNITIINDQLLMKLQNFTQALEGINLTAYFTELNKNLTVVPLTNLAKELGYITGKVQDPSDKDTLNKSAERLIELDQTTIPLMKSNVGELRTALFKLQNQTNLKNSVNKLISQLKAAEDSFNTNKSSLIVMQIADIAESVINTINQTANDVKTELKENLAHCAPLSSALYTFTDSFCVLLLNPVNALWFSFGWVLFFFLLCLIFAVLLTDQYRVQHKYEKEFDDPNFMYSGAQADTIPLTSVNQSPRGAHMAMSNDGYRHDYKRGPAGYPPPSYEEQMGYQMFPPPKYNGHQNLSPPHGGPPSNHGQGNNYSYPY</sequence>
<protein>
    <submittedName>
        <fullName evidence="11 12">Prominin-1-A-like isoform X1</fullName>
    </submittedName>
</protein>
<evidence type="ECO:0000256" key="1">
    <source>
        <dbReference type="ARBA" id="ARBA00004141"/>
    </source>
</evidence>
<name>A0A9W2ZMS6_BIOGL</name>
<organism evidence="10 12">
    <name type="scientific">Biomphalaria glabrata</name>
    <name type="common">Bloodfluke planorb</name>
    <name type="synonym">Freshwater snail</name>
    <dbReference type="NCBI Taxonomy" id="6526"/>
    <lineage>
        <taxon>Eukaryota</taxon>
        <taxon>Metazoa</taxon>
        <taxon>Spiralia</taxon>
        <taxon>Lophotrochozoa</taxon>
        <taxon>Mollusca</taxon>
        <taxon>Gastropoda</taxon>
        <taxon>Heterobranchia</taxon>
        <taxon>Euthyneura</taxon>
        <taxon>Panpulmonata</taxon>
        <taxon>Hygrophila</taxon>
        <taxon>Lymnaeoidea</taxon>
        <taxon>Planorbidae</taxon>
        <taxon>Biomphalaria</taxon>
    </lineage>
</organism>
<feature type="transmembrane region" description="Helical" evidence="8">
    <location>
        <begin position="146"/>
        <end position="167"/>
    </location>
</feature>
<feature type="chain" id="PRO_5044702663" evidence="9">
    <location>
        <begin position="38"/>
        <end position="893"/>
    </location>
</feature>
<feature type="transmembrane region" description="Helical" evidence="8">
    <location>
        <begin position="413"/>
        <end position="440"/>
    </location>
</feature>
<keyword evidence="3 8" id="KW-0812">Transmembrane</keyword>
<feature type="transmembrane region" description="Helical" evidence="8">
    <location>
        <begin position="460"/>
        <end position="490"/>
    </location>
</feature>
<dbReference type="OMA" id="VYHLMMY"/>
<keyword evidence="5 8" id="KW-0472">Membrane</keyword>
<feature type="region of interest" description="Disordered" evidence="7">
    <location>
        <begin position="863"/>
        <end position="893"/>
    </location>
</feature>
<comment type="similarity">
    <text evidence="2">Belongs to the prominin family.</text>
</comment>
<evidence type="ECO:0000256" key="8">
    <source>
        <dbReference type="SAM" id="Phobius"/>
    </source>
</evidence>
<dbReference type="PANTHER" id="PTHR22730">
    <property type="entry name" value="PROMININ PROM PROTEIN"/>
    <property type="match status" value="1"/>
</dbReference>
<feature type="compositionally biased region" description="Low complexity" evidence="7">
    <location>
        <begin position="871"/>
        <end position="893"/>
    </location>
</feature>
<dbReference type="GeneID" id="106051632"/>
<keyword evidence="10" id="KW-1185">Reference proteome</keyword>
<evidence type="ECO:0000256" key="2">
    <source>
        <dbReference type="ARBA" id="ARBA00006058"/>
    </source>
</evidence>
<evidence type="ECO:0000256" key="5">
    <source>
        <dbReference type="ARBA" id="ARBA00023136"/>
    </source>
</evidence>
<reference evidence="11 12" key="1">
    <citation type="submission" date="2025-04" db="UniProtKB">
        <authorList>
            <consortium name="RefSeq"/>
        </authorList>
    </citation>
    <scope>IDENTIFICATION</scope>
</reference>
<evidence type="ECO:0000313" key="11">
    <source>
        <dbReference type="RefSeq" id="XP_055876255.1"/>
    </source>
</evidence>
<keyword evidence="4 8" id="KW-1133">Transmembrane helix</keyword>
<dbReference type="RefSeq" id="XP_055876255.1">
    <property type="nucleotide sequence ID" value="XM_056020280.1"/>
</dbReference>
<dbReference type="GO" id="GO:0016020">
    <property type="term" value="C:membrane"/>
    <property type="evidence" value="ECO:0007669"/>
    <property type="project" value="UniProtKB-SubCell"/>
</dbReference>
<proteinExistence type="inferred from homology"/>
<keyword evidence="6" id="KW-0325">Glycoprotein</keyword>
<evidence type="ECO:0000313" key="13">
    <source>
        <dbReference type="RefSeq" id="XP_055876257.1"/>
    </source>
</evidence>
<evidence type="ECO:0000256" key="7">
    <source>
        <dbReference type="SAM" id="MobiDB-lite"/>
    </source>
</evidence>
<dbReference type="OrthoDB" id="6229420at2759"/>
<keyword evidence="9" id="KW-0732">Signal</keyword>
<comment type="subcellular location">
    <subcellularLocation>
        <location evidence="1">Membrane</location>
        <topology evidence="1">Multi-pass membrane protein</topology>
    </subcellularLocation>
</comment>
<accession>A0A9W2ZMS6</accession>
<evidence type="ECO:0000256" key="6">
    <source>
        <dbReference type="ARBA" id="ARBA00023180"/>
    </source>
</evidence>